<dbReference type="EMBL" id="JACXVP010000005">
    <property type="protein sequence ID" value="KAG5606814.1"/>
    <property type="molecule type" value="Genomic_DNA"/>
</dbReference>
<dbReference type="GO" id="GO:0016020">
    <property type="term" value="C:membrane"/>
    <property type="evidence" value="ECO:0007669"/>
    <property type="project" value="UniProtKB-SubCell"/>
</dbReference>
<feature type="transmembrane region" description="Helical" evidence="7">
    <location>
        <begin position="401"/>
        <end position="426"/>
    </location>
</feature>
<evidence type="ECO:0000259" key="8">
    <source>
        <dbReference type="Pfam" id="PF01490"/>
    </source>
</evidence>
<feature type="transmembrane region" description="Helical" evidence="7">
    <location>
        <begin position="369"/>
        <end position="389"/>
    </location>
</feature>
<evidence type="ECO:0000256" key="5">
    <source>
        <dbReference type="ARBA" id="ARBA00022989"/>
    </source>
</evidence>
<evidence type="ECO:0000256" key="4">
    <source>
        <dbReference type="ARBA" id="ARBA00022970"/>
    </source>
</evidence>
<evidence type="ECO:0000256" key="6">
    <source>
        <dbReference type="ARBA" id="ARBA00023136"/>
    </source>
</evidence>
<evidence type="ECO:0000313" key="9">
    <source>
        <dbReference type="EMBL" id="KAG5606814.1"/>
    </source>
</evidence>
<dbReference type="PANTHER" id="PTHR48017">
    <property type="entry name" value="OS05G0424000 PROTEIN-RELATED"/>
    <property type="match status" value="1"/>
</dbReference>
<feature type="transmembrane region" description="Helical" evidence="7">
    <location>
        <begin position="28"/>
        <end position="49"/>
    </location>
</feature>
<keyword evidence="4" id="KW-0029">Amino-acid transport</keyword>
<feature type="transmembrane region" description="Helical" evidence="7">
    <location>
        <begin position="343"/>
        <end position="363"/>
    </location>
</feature>
<evidence type="ECO:0000256" key="2">
    <source>
        <dbReference type="ARBA" id="ARBA00022448"/>
    </source>
</evidence>
<dbReference type="Proteomes" id="UP000824120">
    <property type="component" value="Chromosome 5"/>
</dbReference>
<comment type="caution">
    <text evidence="9">The sequence shown here is derived from an EMBL/GenBank/DDBJ whole genome shotgun (WGS) entry which is preliminary data.</text>
</comment>
<sequence length="436" mass="47952">MADRVLVNLGDESTRFDDDGRLKRSGSVWTASAHIITAVIGSGVLSLAWATAQLGWIAAPTVLLLFSFVTYTTCTFLSDCYRTGDQVTGRSRNYTYMDVVRANLGDDALVRICGTIQYVNLFGAAIGYIITSSISMAAITKSNCFRNHGHDASCNVSTTVPYMIIFGVMGLILSQIPDFDNISLLSVAAVVMSFTYTSIVLGLGVAQTGKIQGSLTGIISTGNEIDKIWKAFKLLKLYIAFTHSYSLILIEIQDTLKSRPEDLEAKTMKKATLISVAVTTVLYMLCGCFGYAAFGDESPQNLLTGFDNPYSGADPRCIEGKFITKEINIPIPGCKCKTFKLNFFRLVFVITTTLISMLMPFFNNVVVDILGAFEFWPLTVYFPIEMYIVKHNIPKWSDRWICLQLLSGACLVISIAAVVGSFARLVSDLKVYKPFK</sequence>
<dbReference type="InterPro" id="IPR013057">
    <property type="entry name" value="AA_transpt_TM"/>
</dbReference>
<dbReference type="Pfam" id="PF01490">
    <property type="entry name" value="Aa_trans"/>
    <property type="match status" value="2"/>
</dbReference>
<protein>
    <recommendedName>
        <fullName evidence="8">Amino acid transporter transmembrane domain-containing protein</fullName>
    </recommendedName>
</protein>
<proteinExistence type="predicted"/>
<feature type="transmembrane region" description="Helical" evidence="7">
    <location>
        <begin position="160"/>
        <end position="176"/>
    </location>
</feature>
<dbReference type="GO" id="GO:0006865">
    <property type="term" value="P:amino acid transport"/>
    <property type="evidence" value="ECO:0007669"/>
    <property type="project" value="UniProtKB-KW"/>
</dbReference>
<evidence type="ECO:0000256" key="1">
    <source>
        <dbReference type="ARBA" id="ARBA00004370"/>
    </source>
</evidence>
<accession>A0A9J5Z738</accession>
<feature type="domain" description="Amino acid transporter transmembrane" evidence="8">
    <location>
        <begin position="25"/>
        <end position="308"/>
    </location>
</feature>
<reference evidence="9 10" key="1">
    <citation type="submission" date="2020-09" db="EMBL/GenBank/DDBJ databases">
        <title>De no assembly of potato wild relative species, Solanum commersonii.</title>
        <authorList>
            <person name="Cho K."/>
        </authorList>
    </citation>
    <scope>NUCLEOTIDE SEQUENCE [LARGE SCALE GENOMIC DNA]</scope>
    <source>
        <strain evidence="9">LZ3.2</strain>
        <tissue evidence="9">Leaf</tissue>
    </source>
</reference>
<dbReference type="OrthoDB" id="40134at2759"/>
<feature type="transmembrane region" description="Helical" evidence="7">
    <location>
        <begin position="118"/>
        <end position="139"/>
    </location>
</feature>
<evidence type="ECO:0000313" key="10">
    <source>
        <dbReference type="Proteomes" id="UP000824120"/>
    </source>
</evidence>
<keyword evidence="2" id="KW-0813">Transport</keyword>
<dbReference type="AlphaFoldDB" id="A0A9J5Z738"/>
<evidence type="ECO:0000256" key="3">
    <source>
        <dbReference type="ARBA" id="ARBA00022692"/>
    </source>
</evidence>
<feature type="transmembrane region" description="Helical" evidence="7">
    <location>
        <begin position="272"/>
        <end position="294"/>
    </location>
</feature>
<organism evidence="9 10">
    <name type="scientific">Solanum commersonii</name>
    <name type="common">Commerson's wild potato</name>
    <name type="synonym">Commerson's nightshade</name>
    <dbReference type="NCBI Taxonomy" id="4109"/>
    <lineage>
        <taxon>Eukaryota</taxon>
        <taxon>Viridiplantae</taxon>
        <taxon>Streptophyta</taxon>
        <taxon>Embryophyta</taxon>
        <taxon>Tracheophyta</taxon>
        <taxon>Spermatophyta</taxon>
        <taxon>Magnoliopsida</taxon>
        <taxon>eudicotyledons</taxon>
        <taxon>Gunneridae</taxon>
        <taxon>Pentapetalae</taxon>
        <taxon>asterids</taxon>
        <taxon>lamiids</taxon>
        <taxon>Solanales</taxon>
        <taxon>Solanaceae</taxon>
        <taxon>Solanoideae</taxon>
        <taxon>Solaneae</taxon>
        <taxon>Solanum</taxon>
    </lineage>
</organism>
<name>A0A9J5Z738_SOLCO</name>
<keyword evidence="3 7" id="KW-0812">Transmembrane</keyword>
<evidence type="ECO:0000256" key="7">
    <source>
        <dbReference type="SAM" id="Phobius"/>
    </source>
</evidence>
<feature type="transmembrane region" description="Helical" evidence="7">
    <location>
        <begin position="182"/>
        <end position="206"/>
    </location>
</feature>
<keyword evidence="6 7" id="KW-0472">Membrane</keyword>
<keyword evidence="10" id="KW-1185">Reference proteome</keyword>
<gene>
    <name evidence="9" type="ORF">H5410_028306</name>
</gene>
<comment type="subcellular location">
    <subcellularLocation>
        <location evidence="1">Membrane</location>
    </subcellularLocation>
</comment>
<feature type="domain" description="Amino acid transporter transmembrane" evidence="8">
    <location>
        <begin position="340"/>
        <end position="425"/>
    </location>
</feature>
<feature type="transmembrane region" description="Helical" evidence="7">
    <location>
        <begin position="56"/>
        <end position="78"/>
    </location>
</feature>
<keyword evidence="5 7" id="KW-1133">Transmembrane helix</keyword>